<evidence type="ECO:0000256" key="3">
    <source>
        <dbReference type="ARBA" id="ARBA00023163"/>
    </source>
</evidence>
<keyword evidence="6" id="KW-1185">Reference proteome</keyword>
<keyword evidence="1" id="KW-0805">Transcription regulation</keyword>
<dbReference type="EMBL" id="CP009922">
    <property type="protein sequence ID" value="AKG44858.1"/>
    <property type="molecule type" value="Genomic_DNA"/>
</dbReference>
<feature type="domain" description="HTH gntR-type" evidence="4">
    <location>
        <begin position="13"/>
        <end position="80"/>
    </location>
</feature>
<dbReference type="InterPro" id="IPR036388">
    <property type="entry name" value="WH-like_DNA-bd_sf"/>
</dbReference>
<dbReference type="PANTHER" id="PTHR43537">
    <property type="entry name" value="TRANSCRIPTIONAL REGULATOR, GNTR FAMILY"/>
    <property type="match status" value="1"/>
</dbReference>
<dbReference type="Pfam" id="PF07729">
    <property type="entry name" value="FCD"/>
    <property type="match status" value="1"/>
</dbReference>
<dbReference type="PATRIC" id="fig|408015.6.peg.3521"/>
<dbReference type="STRING" id="408015.SXIM_34740"/>
<dbReference type="PANTHER" id="PTHR43537:SF44">
    <property type="entry name" value="GNTR FAMILY REGULATORY PROTEIN"/>
    <property type="match status" value="1"/>
</dbReference>
<proteinExistence type="predicted"/>
<name>A0A0F7FW83_9ACTN</name>
<evidence type="ECO:0000313" key="5">
    <source>
        <dbReference type="EMBL" id="AKG44858.1"/>
    </source>
</evidence>
<dbReference type="InterPro" id="IPR008920">
    <property type="entry name" value="TF_FadR/GntR_C"/>
</dbReference>
<dbReference type="GO" id="GO:0003677">
    <property type="term" value="F:DNA binding"/>
    <property type="evidence" value="ECO:0007669"/>
    <property type="project" value="UniProtKB-KW"/>
</dbReference>
<evidence type="ECO:0000256" key="2">
    <source>
        <dbReference type="ARBA" id="ARBA00023125"/>
    </source>
</evidence>
<dbReference type="Proteomes" id="UP000034034">
    <property type="component" value="Chromosome"/>
</dbReference>
<evidence type="ECO:0000259" key="4">
    <source>
        <dbReference type="PROSITE" id="PS50949"/>
    </source>
</evidence>
<dbReference type="SUPFAM" id="SSF46785">
    <property type="entry name" value="Winged helix' DNA-binding domain"/>
    <property type="match status" value="1"/>
</dbReference>
<dbReference type="Gene3D" id="1.20.120.530">
    <property type="entry name" value="GntR ligand-binding domain-like"/>
    <property type="match status" value="1"/>
</dbReference>
<dbReference type="SUPFAM" id="SSF48008">
    <property type="entry name" value="GntR ligand-binding domain-like"/>
    <property type="match status" value="1"/>
</dbReference>
<dbReference type="SMART" id="SM00895">
    <property type="entry name" value="FCD"/>
    <property type="match status" value="1"/>
</dbReference>
<evidence type="ECO:0000313" key="6">
    <source>
        <dbReference type="Proteomes" id="UP000034034"/>
    </source>
</evidence>
<dbReference type="InterPro" id="IPR011711">
    <property type="entry name" value="GntR_C"/>
</dbReference>
<dbReference type="RefSeq" id="WP_234306792.1">
    <property type="nucleotide sequence ID" value="NZ_CP009922.3"/>
</dbReference>
<organism evidence="5 6">
    <name type="scientific">Streptomyces xiamenensis</name>
    <dbReference type="NCBI Taxonomy" id="408015"/>
    <lineage>
        <taxon>Bacteria</taxon>
        <taxon>Bacillati</taxon>
        <taxon>Actinomycetota</taxon>
        <taxon>Actinomycetes</taxon>
        <taxon>Kitasatosporales</taxon>
        <taxon>Streptomycetaceae</taxon>
        <taxon>Streptomyces</taxon>
    </lineage>
</organism>
<accession>A0A0F7FW83</accession>
<dbReference type="KEGG" id="sxi:SXIM_34740"/>
<dbReference type="AlphaFoldDB" id="A0A0F7FW83"/>
<keyword evidence="2" id="KW-0238">DNA-binding</keyword>
<dbReference type="SMART" id="SM00345">
    <property type="entry name" value="HTH_GNTR"/>
    <property type="match status" value="1"/>
</dbReference>
<protein>
    <submittedName>
        <fullName evidence="5">Transcriptional regulator</fullName>
    </submittedName>
</protein>
<sequence>MGSDKINGNGQGESKHHEVLDTLGLEITSGVLPEGRVLTLDAIQERFGVSRTVARETMRLLESKGLVVSRRRVGITVQPAGSWQVYDPRVIWWRLEGPGRDSQLRSLTELRIAVEPLAAAAAAKHAGPAERARLVELATAMRPLGEAGRLEPFNHLDVELHSLVLSASGNEMFAALTDVVAAVLRGRTQLGLMPDRPVPEALDLHEAVALAVAEARHQDAEEAMRLLLSEVRDAMVPLGAQNGR</sequence>
<keyword evidence="3" id="KW-0804">Transcription</keyword>
<dbReference type="InterPro" id="IPR036390">
    <property type="entry name" value="WH_DNA-bd_sf"/>
</dbReference>
<dbReference type="GO" id="GO:0003700">
    <property type="term" value="F:DNA-binding transcription factor activity"/>
    <property type="evidence" value="ECO:0007669"/>
    <property type="project" value="InterPro"/>
</dbReference>
<dbReference type="HOGENOM" id="CLU_017584_9_4_11"/>
<evidence type="ECO:0000256" key="1">
    <source>
        <dbReference type="ARBA" id="ARBA00023015"/>
    </source>
</evidence>
<dbReference type="PROSITE" id="PS50949">
    <property type="entry name" value="HTH_GNTR"/>
    <property type="match status" value="1"/>
</dbReference>
<dbReference type="Gene3D" id="1.10.10.10">
    <property type="entry name" value="Winged helix-like DNA-binding domain superfamily/Winged helix DNA-binding domain"/>
    <property type="match status" value="1"/>
</dbReference>
<dbReference type="InterPro" id="IPR000524">
    <property type="entry name" value="Tscrpt_reg_HTH_GntR"/>
</dbReference>
<reference evidence="5" key="1">
    <citation type="submission" date="2019-08" db="EMBL/GenBank/DDBJ databases">
        <title>Complete genome sequence of a mangrove-derived Streptomyces xiamenensis.</title>
        <authorList>
            <person name="Xu J."/>
        </authorList>
    </citation>
    <scope>NUCLEOTIDE SEQUENCE</scope>
    <source>
        <strain evidence="5">318</strain>
    </source>
</reference>
<gene>
    <name evidence="5" type="ORF">SXIM_34740</name>
</gene>
<dbReference type="Pfam" id="PF00392">
    <property type="entry name" value="GntR"/>
    <property type="match status" value="1"/>
</dbReference>